<dbReference type="Proteomes" id="UP000229385">
    <property type="component" value="Unassembled WGS sequence"/>
</dbReference>
<dbReference type="Pfam" id="PF01863">
    <property type="entry name" value="YgjP-like"/>
    <property type="match status" value="1"/>
</dbReference>
<evidence type="ECO:0000313" key="3">
    <source>
        <dbReference type="Proteomes" id="UP000229385"/>
    </source>
</evidence>
<dbReference type="AlphaFoldDB" id="A0A2M7XC78"/>
<protein>
    <recommendedName>
        <fullName evidence="1">YgjP-like metallopeptidase domain-containing protein</fullName>
    </recommendedName>
</protein>
<feature type="domain" description="YgjP-like metallopeptidase" evidence="1">
    <location>
        <begin position="79"/>
        <end position="180"/>
    </location>
</feature>
<dbReference type="Gene3D" id="3.30.2010.10">
    <property type="entry name" value="Metalloproteases ('zincins'), catalytic domain"/>
    <property type="match status" value="1"/>
</dbReference>
<gene>
    <name evidence="2" type="ORF">CO174_03215</name>
</gene>
<dbReference type="PANTHER" id="PTHR30399">
    <property type="entry name" value="UNCHARACTERIZED PROTEIN YGJP"/>
    <property type="match status" value="1"/>
</dbReference>
<dbReference type="InterPro" id="IPR002725">
    <property type="entry name" value="YgjP-like_metallopeptidase"/>
</dbReference>
<comment type="caution">
    <text evidence="2">The sequence shown here is derived from an EMBL/GenBank/DDBJ whole genome shotgun (WGS) entry which is preliminary data.</text>
</comment>
<evidence type="ECO:0000313" key="2">
    <source>
        <dbReference type="EMBL" id="PJA45432.1"/>
    </source>
</evidence>
<organism evidence="2 3">
    <name type="scientific">Candidatus Uhrbacteria bacterium CG_4_9_14_3_um_filter_50_9</name>
    <dbReference type="NCBI Taxonomy" id="1975035"/>
    <lineage>
        <taxon>Bacteria</taxon>
        <taxon>Candidatus Uhriibacteriota</taxon>
    </lineage>
</organism>
<accession>A0A2M7XC78</accession>
<dbReference type="EMBL" id="PFWU01000038">
    <property type="protein sequence ID" value="PJA45432.1"/>
    <property type="molecule type" value="Genomic_DNA"/>
</dbReference>
<proteinExistence type="predicted"/>
<dbReference type="CDD" id="cd07344">
    <property type="entry name" value="M48_yhfN_like"/>
    <property type="match status" value="1"/>
</dbReference>
<evidence type="ECO:0000259" key="1">
    <source>
        <dbReference type="Pfam" id="PF01863"/>
    </source>
</evidence>
<name>A0A2M7XC78_9BACT</name>
<dbReference type="InterPro" id="IPR053136">
    <property type="entry name" value="UTP_pyrophosphatase-like"/>
</dbReference>
<sequence length="183" mass="22053">MKSTMNDQIPIRHSKRAKRMSLVVHFDGRWEVVVPEKRKPSSYSIQRFVSTHWDWLEQQVRRMSRRVPRKTLTHRGVPTWKIKEATADLVELHVRRFLFLYPFEIGQIRYGNYKTQWGSCSNDRHLGFHYKLSLLPPHLAAYIVAHELSHTVHFNHSDVFWQMVERLCPEAKQYRKELRDYVL</sequence>
<dbReference type="PANTHER" id="PTHR30399:SF1">
    <property type="entry name" value="UTP PYROPHOSPHATASE"/>
    <property type="match status" value="1"/>
</dbReference>
<reference evidence="3" key="1">
    <citation type="submission" date="2017-09" db="EMBL/GenBank/DDBJ databases">
        <title>Depth-based differentiation of microbial function through sediment-hosted aquifers and enrichment of novel symbionts in the deep terrestrial subsurface.</title>
        <authorList>
            <person name="Probst A.J."/>
            <person name="Ladd B."/>
            <person name="Jarett J.K."/>
            <person name="Geller-Mcgrath D.E."/>
            <person name="Sieber C.M.K."/>
            <person name="Emerson J.B."/>
            <person name="Anantharaman K."/>
            <person name="Thomas B.C."/>
            <person name="Malmstrom R."/>
            <person name="Stieglmeier M."/>
            <person name="Klingl A."/>
            <person name="Woyke T."/>
            <person name="Ryan C.M."/>
            <person name="Banfield J.F."/>
        </authorList>
    </citation>
    <scope>NUCLEOTIDE SEQUENCE [LARGE SCALE GENOMIC DNA]</scope>
</reference>